<comment type="caution">
    <text evidence="2">The sequence shown here is derived from an EMBL/GenBank/DDBJ whole genome shotgun (WGS) entry which is preliminary data.</text>
</comment>
<dbReference type="Proteomes" id="UP001328107">
    <property type="component" value="Unassembled WGS sequence"/>
</dbReference>
<feature type="non-terminal residue" evidence="2">
    <location>
        <position position="245"/>
    </location>
</feature>
<evidence type="ECO:0000313" key="3">
    <source>
        <dbReference type="Proteomes" id="UP001328107"/>
    </source>
</evidence>
<protein>
    <submittedName>
        <fullName evidence="2">Uncharacterized protein</fullName>
    </submittedName>
</protein>
<feature type="region of interest" description="Disordered" evidence="1">
    <location>
        <begin position="18"/>
        <end position="39"/>
    </location>
</feature>
<dbReference type="AlphaFoldDB" id="A0AAN5C3Z5"/>
<keyword evidence="3" id="KW-1185">Reference proteome</keyword>
<accession>A0AAN5C3Z5</accession>
<name>A0AAN5C3Z5_9BILA</name>
<organism evidence="2 3">
    <name type="scientific">Pristionchus mayeri</name>
    <dbReference type="NCBI Taxonomy" id="1317129"/>
    <lineage>
        <taxon>Eukaryota</taxon>
        <taxon>Metazoa</taxon>
        <taxon>Ecdysozoa</taxon>
        <taxon>Nematoda</taxon>
        <taxon>Chromadorea</taxon>
        <taxon>Rhabditida</taxon>
        <taxon>Rhabditina</taxon>
        <taxon>Diplogasteromorpha</taxon>
        <taxon>Diplogasteroidea</taxon>
        <taxon>Neodiplogasteridae</taxon>
        <taxon>Pristionchus</taxon>
    </lineage>
</organism>
<dbReference type="EMBL" id="BTRK01000001">
    <property type="protein sequence ID" value="GMR29840.1"/>
    <property type="molecule type" value="Genomic_DNA"/>
</dbReference>
<feature type="compositionally biased region" description="Polar residues" evidence="1">
    <location>
        <begin position="101"/>
        <end position="127"/>
    </location>
</feature>
<proteinExistence type="predicted"/>
<reference evidence="3" key="1">
    <citation type="submission" date="2022-10" db="EMBL/GenBank/DDBJ databases">
        <title>Genome assembly of Pristionchus species.</title>
        <authorList>
            <person name="Yoshida K."/>
            <person name="Sommer R.J."/>
        </authorList>
    </citation>
    <scope>NUCLEOTIDE SEQUENCE [LARGE SCALE GENOMIC DNA]</scope>
    <source>
        <strain evidence="3">RS5460</strain>
    </source>
</reference>
<feature type="compositionally biased region" description="Basic and acidic residues" evidence="1">
    <location>
        <begin position="83"/>
        <end position="98"/>
    </location>
</feature>
<gene>
    <name evidence="2" type="ORF">PMAYCL1PPCAC_00035</name>
</gene>
<feature type="region of interest" description="Disordered" evidence="1">
    <location>
        <begin position="83"/>
        <end position="127"/>
    </location>
</feature>
<evidence type="ECO:0000313" key="2">
    <source>
        <dbReference type="EMBL" id="GMR29840.1"/>
    </source>
</evidence>
<sequence>GSRHHRRSLAGLCPAQCSSRPSRCGQTRPEPLLRGADPGGRLLFGRLSATGAAQEEIGPPPTLPLLQLSMECWTDSAVHLVHDSNGARHGPREADHEPAGTFSTSSSARESLPESWSTAGGNGQSMAGHSAARCARCAHHNRLLVHSRDLPNVPGFRVRRREGGKSADSAHLIVDLRFISTPELSHVLMPFESLARVELLIFDLDFEVEIVSDEGNNKCIVRIHFPLYHKYDLPIPVGTVIHSFQ</sequence>
<evidence type="ECO:0000256" key="1">
    <source>
        <dbReference type="SAM" id="MobiDB-lite"/>
    </source>
</evidence>
<feature type="non-terminal residue" evidence="2">
    <location>
        <position position="1"/>
    </location>
</feature>